<dbReference type="OrthoDB" id="10478027at2759"/>
<comment type="caution">
    <text evidence="1">The sequence shown here is derived from an EMBL/GenBank/DDBJ whole genome shotgun (WGS) entry which is preliminary data.</text>
</comment>
<gene>
    <name evidence="1" type="ORF">EV702DRAFT_1102097</name>
</gene>
<protein>
    <submittedName>
        <fullName evidence="1">Uncharacterized protein</fullName>
    </submittedName>
</protein>
<accession>A0A9P7D313</accession>
<evidence type="ECO:0000313" key="2">
    <source>
        <dbReference type="Proteomes" id="UP000714275"/>
    </source>
</evidence>
<reference evidence="1" key="1">
    <citation type="journal article" date="2020" name="New Phytol.">
        <title>Comparative genomics reveals dynamic genome evolution in host specialist ectomycorrhizal fungi.</title>
        <authorList>
            <person name="Lofgren L.A."/>
            <person name="Nguyen N.H."/>
            <person name="Vilgalys R."/>
            <person name="Ruytinx J."/>
            <person name="Liao H.L."/>
            <person name="Branco S."/>
            <person name="Kuo A."/>
            <person name="LaButti K."/>
            <person name="Lipzen A."/>
            <person name="Andreopoulos W."/>
            <person name="Pangilinan J."/>
            <person name="Riley R."/>
            <person name="Hundley H."/>
            <person name="Na H."/>
            <person name="Barry K."/>
            <person name="Grigoriev I.V."/>
            <person name="Stajich J.E."/>
            <person name="Kennedy P.G."/>
        </authorList>
    </citation>
    <scope>NUCLEOTIDE SEQUENCE</scope>
    <source>
        <strain evidence="1">DOB743</strain>
    </source>
</reference>
<dbReference type="EMBL" id="JABBWD010000021">
    <property type="protein sequence ID" value="KAG1777288.1"/>
    <property type="molecule type" value="Genomic_DNA"/>
</dbReference>
<dbReference type="Proteomes" id="UP000714275">
    <property type="component" value="Unassembled WGS sequence"/>
</dbReference>
<evidence type="ECO:0000313" key="1">
    <source>
        <dbReference type="EMBL" id="KAG1777288.1"/>
    </source>
</evidence>
<organism evidence="1 2">
    <name type="scientific">Suillus placidus</name>
    <dbReference type="NCBI Taxonomy" id="48579"/>
    <lineage>
        <taxon>Eukaryota</taxon>
        <taxon>Fungi</taxon>
        <taxon>Dikarya</taxon>
        <taxon>Basidiomycota</taxon>
        <taxon>Agaricomycotina</taxon>
        <taxon>Agaricomycetes</taxon>
        <taxon>Agaricomycetidae</taxon>
        <taxon>Boletales</taxon>
        <taxon>Suillineae</taxon>
        <taxon>Suillaceae</taxon>
        <taxon>Suillus</taxon>
    </lineage>
</organism>
<proteinExistence type="predicted"/>
<dbReference type="AlphaFoldDB" id="A0A9P7D313"/>
<name>A0A9P7D313_9AGAM</name>
<keyword evidence="2" id="KW-1185">Reference proteome</keyword>
<sequence length="71" mass="8269">MTTDLPFTLVYLWRLSYSLPRPSCPVFWNDSDSSRLPPQRVGLERHSRNYYDGLAWGHDSLFSVGFVVQAY</sequence>